<keyword evidence="2" id="KW-1185">Reference proteome</keyword>
<dbReference type="RefSeq" id="XP_065458970.1">
    <property type="nucleotide sequence ID" value="XM_065602898.1"/>
</dbReference>
<evidence type="ECO:0000313" key="2">
    <source>
        <dbReference type="Proteomes" id="UP001302367"/>
    </source>
</evidence>
<dbReference type="Proteomes" id="UP001302367">
    <property type="component" value="Chromosome 4"/>
</dbReference>
<accession>A0ABZ0NSR8</accession>
<reference evidence="1 2" key="1">
    <citation type="submission" date="2023-09" db="EMBL/GenBank/DDBJ databases">
        <title>Complete-Gapless Cercospora beticola genome.</title>
        <authorList>
            <person name="Wyatt N.A."/>
            <person name="Spanner R.E."/>
            <person name="Bolton M.D."/>
        </authorList>
    </citation>
    <scope>NUCLEOTIDE SEQUENCE [LARGE SCALE GENOMIC DNA]</scope>
    <source>
        <strain evidence="1">Cb09-40</strain>
    </source>
</reference>
<evidence type="ECO:0000313" key="1">
    <source>
        <dbReference type="EMBL" id="WPB02494.1"/>
    </source>
</evidence>
<protein>
    <recommendedName>
        <fullName evidence="3">C2H2-type domain-containing protein</fullName>
    </recommendedName>
</protein>
<sequence>MYAEGTPAKRGEGGRRALAHSMPVIPSADGWGLPDEAITCLQDVPNPQIAGQQSPQREGPLVSRELEAVLAEESHKQQILSSQSAHGPHGTIDLLVPMDMSPSYYFCWQHGCNGRAFTNLSNYRRHCKEKSESYRKPVCPRCGRQFVREAARDSHYGQKRCKVVAIDANGAAMWSSVQSIEATEEHAKAS</sequence>
<proteinExistence type="predicted"/>
<organism evidence="1 2">
    <name type="scientific">Cercospora beticola</name>
    <name type="common">Sugarbeet leaf spot fungus</name>
    <dbReference type="NCBI Taxonomy" id="122368"/>
    <lineage>
        <taxon>Eukaryota</taxon>
        <taxon>Fungi</taxon>
        <taxon>Dikarya</taxon>
        <taxon>Ascomycota</taxon>
        <taxon>Pezizomycotina</taxon>
        <taxon>Dothideomycetes</taxon>
        <taxon>Dothideomycetidae</taxon>
        <taxon>Mycosphaerellales</taxon>
        <taxon>Mycosphaerellaceae</taxon>
        <taxon>Cercospora</taxon>
    </lineage>
</organism>
<dbReference type="GeneID" id="90644345"/>
<gene>
    <name evidence="1" type="ORF">RHO25_007130</name>
</gene>
<dbReference type="EMBL" id="CP134187">
    <property type="protein sequence ID" value="WPB02494.1"/>
    <property type="molecule type" value="Genomic_DNA"/>
</dbReference>
<name>A0ABZ0NSR8_CERBT</name>
<evidence type="ECO:0008006" key="3">
    <source>
        <dbReference type="Google" id="ProtNLM"/>
    </source>
</evidence>